<evidence type="ECO:0000256" key="7">
    <source>
        <dbReference type="ARBA" id="ARBA00022840"/>
    </source>
</evidence>
<evidence type="ECO:0000256" key="6">
    <source>
        <dbReference type="ARBA" id="ARBA00022777"/>
    </source>
</evidence>
<comment type="catalytic activity">
    <reaction evidence="8 9">
        <text>D-gluconate + ATP = 6-phospho-D-gluconate + ADP + H(+)</text>
        <dbReference type="Rhea" id="RHEA:19433"/>
        <dbReference type="ChEBI" id="CHEBI:15378"/>
        <dbReference type="ChEBI" id="CHEBI:18391"/>
        <dbReference type="ChEBI" id="CHEBI:30616"/>
        <dbReference type="ChEBI" id="CHEBI:58759"/>
        <dbReference type="ChEBI" id="CHEBI:456216"/>
        <dbReference type="EC" id="2.7.1.12"/>
    </reaction>
</comment>
<dbReference type="EMBL" id="JBHSIT010000015">
    <property type="protein sequence ID" value="MFC4913158.1"/>
    <property type="molecule type" value="Genomic_DNA"/>
</dbReference>
<comment type="caution">
    <text evidence="10">The sequence shown here is derived from an EMBL/GenBank/DDBJ whole genome shotgun (WGS) entry which is preliminary data.</text>
</comment>
<evidence type="ECO:0000256" key="2">
    <source>
        <dbReference type="ARBA" id="ARBA00008420"/>
    </source>
</evidence>
<dbReference type="Gene3D" id="3.40.50.300">
    <property type="entry name" value="P-loop containing nucleotide triphosphate hydrolases"/>
    <property type="match status" value="1"/>
</dbReference>
<evidence type="ECO:0000313" key="11">
    <source>
        <dbReference type="Proteomes" id="UP001595872"/>
    </source>
</evidence>
<keyword evidence="4 9" id="KW-0808">Transferase</keyword>
<evidence type="ECO:0000256" key="8">
    <source>
        <dbReference type="ARBA" id="ARBA00048090"/>
    </source>
</evidence>
<dbReference type="InterPro" id="IPR031322">
    <property type="entry name" value="Shikimate/glucono_kinase"/>
</dbReference>
<keyword evidence="11" id="KW-1185">Reference proteome</keyword>
<keyword evidence="6 9" id="KW-0418">Kinase</keyword>
<organism evidence="10 11">
    <name type="scientific">Actinomadura gamaensis</name>
    <dbReference type="NCBI Taxonomy" id="1763541"/>
    <lineage>
        <taxon>Bacteria</taxon>
        <taxon>Bacillati</taxon>
        <taxon>Actinomycetota</taxon>
        <taxon>Actinomycetes</taxon>
        <taxon>Streptosporangiales</taxon>
        <taxon>Thermomonosporaceae</taxon>
        <taxon>Actinomadura</taxon>
    </lineage>
</organism>
<dbReference type="EC" id="2.7.1.12" evidence="3 9"/>
<evidence type="ECO:0000256" key="4">
    <source>
        <dbReference type="ARBA" id="ARBA00022679"/>
    </source>
</evidence>
<keyword evidence="5 9" id="KW-0547">Nucleotide-binding</keyword>
<reference evidence="11" key="1">
    <citation type="journal article" date="2019" name="Int. J. Syst. Evol. Microbiol.">
        <title>The Global Catalogue of Microorganisms (GCM) 10K type strain sequencing project: providing services to taxonomists for standard genome sequencing and annotation.</title>
        <authorList>
            <consortium name="The Broad Institute Genomics Platform"/>
            <consortium name="The Broad Institute Genome Sequencing Center for Infectious Disease"/>
            <person name="Wu L."/>
            <person name="Ma J."/>
        </authorList>
    </citation>
    <scope>NUCLEOTIDE SEQUENCE [LARGE SCALE GENOMIC DNA]</scope>
    <source>
        <strain evidence="11">KLKA75</strain>
    </source>
</reference>
<evidence type="ECO:0000256" key="1">
    <source>
        <dbReference type="ARBA" id="ARBA00004761"/>
    </source>
</evidence>
<keyword evidence="7 9" id="KW-0067">ATP-binding</keyword>
<comment type="similarity">
    <text evidence="2 9">Belongs to the gluconokinase GntK/GntV family.</text>
</comment>
<dbReference type="InterPro" id="IPR027417">
    <property type="entry name" value="P-loop_NTPase"/>
</dbReference>
<dbReference type="PANTHER" id="PTHR43442">
    <property type="entry name" value="GLUCONOKINASE-RELATED"/>
    <property type="match status" value="1"/>
</dbReference>
<evidence type="ECO:0000256" key="9">
    <source>
        <dbReference type="RuleBase" id="RU363066"/>
    </source>
</evidence>
<dbReference type="Proteomes" id="UP001595872">
    <property type="component" value="Unassembled WGS sequence"/>
</dbReference>
<evidence type="ECO:0000256" key="5">
    <source>
        <dbReference type="ARBA" id="ARBA00022741"/>
    </source>
</evidence>
<evidence type="ECO:0000256" key="3">
    <source>
        <dbReference type="ARBA" id="ARBA00012054"/>
    </source>
</evidence>
<protein>
    <recommendedName>
        <fullName evidence="3 9">Gluconokinase</fullName>
        <ecNumber evidence="3 9">2.7.1.12</ecNumber>
    </recommendedName>
</protein>
<proteinExistence type="inferred from homology"/>
<dbReference type="Pfam" id="PF01202">
    <property type="entry name" value="SKI"/>
    <property type="match status" value="1"/>
</dbReference>
<dbReference type="CDD" id="cd02021">
    <property type="entry name" value="GntK"/>
    <property type="match status" value="1"/>
</dbReference>
<dbReference type="SUPFAM" id="SSF52540">
    <property type="entry name" value="P-loop containing nucleoside triphosphate hydrolases"/>
    <property type="match status" value="1"/>
</dbReference>
<accession>A0ABV9U9B2</accession>
<dbReference type="NCBIfam" id="TIGR01313">
    <property type="entry name" value="therm_gnt_kin"/>
    <property type="match status" value="1"/>
</dbReference>
<dbReference type="InterPro" id="IPR006001">
    <property type="entry name" value="Therm_gnt_kin"/>
</dbReference>
<name>A0ABV9U9B2_9ACTN</name>
<evidence type="ECO:0000313" key="10">
    <source>
        <dbReference type="EMBL" id="MFC4913158.1"/>
    </source>
</evidence>
<dbReference type="PANTHER" id="PTHR43442:SF3">
    <property type="entry name" value="GLUCONOKINASE-RELATED"/>
    <property type="match status" value="1"/>
</dbReference>
<dbReference type="RefSeq" id="WP_378263803.1">
    <property type="nucleotide sequence ID" value="NZ_JBHSIT010000015.1"/>
</dbReference>
<comment type="pathway">
    <text evidence="1">Carbohydrate acid metabolism.</text>
</comment>
<sequence>MTPDDARAAWGRPLPAAPIVLVMGVAGSGKTTVGRLLAQELGWDFADADQFHSPANIAKMTAGIPLTDADRMPWLRTIRTWIDVHHVAERPGVVTCSGLRRAYRAELTGGRPEVLPVFLDGDRDLIARRMSARIGHFFKPEMLDGQFRILERPAPDEHVLVLPTAWSVEKLVDTVVAALRP</sequence>
<gene>
    <name evidence="10" type="ORF">ACFPCY_38080</name>
</gene>